<organism evidence="2 3">
    <name type="scientific">Cardamine amara subsp. amara</name>
    <dbReference type="NCBI Taxonomy" id="228776"/>
    <lineage>
        <taxon>Eukaryota</taxon>
        <taxon>Viridiplantae</taxon>
        <taxon>Streptophyta</taxon>
        <taxon>Embryophyta</taxon>
        <taxon>Tracheophyta</taxon>
        <taxon>Spermatophyta</taxon>
        <taxon>Magnoliopsida</taxon>
        <taxon>eudicotyledons</taxon>
        <taxon>Gunneridae</taxon>
        <taxon>Pentapetalae</taxon>
        <taxon>rosids</taxon>
        <taxon>malvids</taxon>
        <taxon>Brassicales</taxon>
        <taxon>Brassicaceae</taxon>
        <taxon>Cardamineae</taxon>
        <taxon>Cardamine</taxon>
    </lineage>
</organism>
<protein>
    <recommendedName>
        <fullName evidence="1">Transposase-associated domain-containing protein</fullName>
    </recommendedName>
</protein>
<evidence type="ECO:0000259" key="1">
    <source>
        <dbReference type="Pfam" id="PF13963"/>
    </source>
</evidence>
<dbReference type="Pfam" id="PF13963">
    <property type="entry name" value="Transpos_assoc"/>
    <property type="match status" value="1"/>
</dbReference>
<evidence type="ECO:0000313" key="2">
    <source>
        <dbReference type="EMBL" id="KAL1193971.1"/>
    </source>
</evidence>
<gene>
    <name evidence="2" type="ORF">V5N11_027828</name>
</gene>
<sequence length="212" mass="24100">MYKRIDPETNNISRDFLVGVEQFMNFASSQAIAQSSGGRFYCPCVKCQNLKFLHGMKISNHLHSRGFMPDYYVWSEHGEDYDVLGGGTSSQYGNNIDYTSGTQPIGFDEGNVYVGMVNDAFHGSTPLNEYHHEHETGYDHVHDGHTEKARRFYDMLDAANTSLYDGCHEGHSKLSLAARFMNIKVDHNLSETCMDSWAEFFTEYLMNVMNVS</sequence>
<comment type="caution">
    <text evidence="2">The sequence shown here is derived from an EMBL/GenBank/DDBJ whole genome shotgun (WGS) entry which is preliminary data.</text>
</comment>
<name>A0ABD0ZIY2_CARAN</name>
<dbReference type="EMBL" id="JBANAX010000771">
    <property type="protein sequence ID" value="KAL1193971.1"/>
    <property type="molecule type" value="Genomic_DNA"/>
</dbReference>
<dbReference type="AlphaFoldDB" id="A0ABD0ZIY2"/>
<feature type="domain" description="Transposase-associated" evidence="1">
    <location>
        <begin position="8"/>
        <end position="79"/>
    </location>
</feature>
<keyword evidence="3" id="KW-1185">Reference proteome</keyword>
<evidence type="ECO:0000313" key="3">
    <source>
        <dbReference type="Proteomes" id="UP001558713"/>
    </source>
</evidence>
<accession>A0ABD0ZIY2</accession>
<proteinExistence type="predicted"/>
<reference evidence="2 3" key="1">
    <citation type="submission" date="2024-04" db="EMBL/GenBank/DDBJ databases">
        <title>Genome assembly C_amara_ONT_v2.</title>
        <authorList>
            <person name="Yant L."/>
            <person name="Moore C."/>
            <person name="Slenker M."/>
        </authorList>
    </citation>
    <scope>NUCLEOTIDE SEQUENCE [LARGE SCALE GENOMIC DNA]</scope>
    <source>
        <tissue evidence="2">Leaf</tissue>
    </source>
</reference>
<dbReference type="InterPro" id="IPR029480">
    <property type="entry name" value="Transpos_assoc"/>
</dbReference>
<dbReference type="Proteomes" id="UP001558713">
    <property type="component" value="Unassembled WGS sequence"/>
</dbReference>